<keyword evidence="3" id="KW-1185">Reference proteome</keyword>
<comment type="caution">
    <text evidence="2">The sequence shown here is derived from an EMBL/GenBank/DDBJ whole genome shotgun (WGS) entry which is preliminary data.</text>
</comment>
<dbReference type="Gene3D" id="3.40.50.1110">
    <property type="entry name" value="SGNH hydrolase"/>
    <property type="match status" value="1"/>
</dbReference>
<dbReference type="InterPro" id="IPR036514">
    <property type="entry name" value="SGNH_hydro_sf"/>
</dbReference>
<protein>
    <recommendedName>
        <fullName evidence="1">SGNH hydrolase-type esterase domain-containing protein</fullName>
    </recommendedName>
</protein>
<evidence type="ECO:0000313" key="3">
    <source>
        <dbReference type="Proteomes" id="UP000680638"/>
    </source>
</evidence>
<feature type="domain" description="SGNH hydrolase-type esterase" evidence="1">
    <location>
        <begin position="5"/>
        <end position="233"/>
    </location>
</feature>
<sequence>MQIVFIGDSITEGLGVIRSNTNYANLLQAQLKSLMAQPVDIVNFGSSAMQVNESREKYEQRILEMQPDIIVFAHGITEAIVRVQKKYLKWMPMRWRRPGWMDPRPYYSTRRWRRCLEKVESGVRWRVKVALIKMFGGKPWMSLEEFRRHTTEFLRKVLDASPKTSIILLAPSDIEEKYFPGSSESIRIYRRVFHDICNNAQSENRIFLCDASQFLHKWNDYLEDRFHPNELGHGKIAKALLNTLLEHSLGSRIVKEEIVR</sequence>
<dbReference type="Proteomes" id="UP000680638">
    <property type="component" value="Unassembled WGS sequence"/>
</dbReference>
<gene>
    <name evidence="2" type="ORF">J21TS3_32020</name>
</gene>
<proteinExistence type="predicted"/>
<organism evidence="2 3">
    <name type="scientific">Paenibacillus cookii</name>
    <dbReference type="NCBI Taxonomy" id="157839"/>
    <lineage>
        <taxon>Bacteria</taxon>
        <taxon>Bacillati</taxon>
        <taxon>Bacillota</taxon>
        <taxon>Bacilli</taxon>
        <taxon>Bacillales</taxon>
        <taxon>Paenibacillaceae</taxon>
        <taxon>Paenibacillus</taxon>
    </lineage>
</organism>
<dbReference type="EMBL" id="BORW01000017">
    <property type="protein sequence ID" value="GIO68381.1"/>
    <property type="molecule type" value="Genomic_DNA"/>
</dbReference>
<evidence type="ECO:0000313" key="2">
    <source>
        <dbReference type="EMBL" id="GIO68381.1"/>
    </source>
</evidence>
<dbReference type="CDD" id="cd00229">
    <property type="entry name" value="SGNH_hydrolase"/>
    <property type="match status" value="1"/>
</dbReference>
<dbReference type="InterPro" id="IPR013830">
    <property type="entry name" value="SGNH_hydro"/>
</dbReference>
<accession>A0ABQ4LYM5</accession>
<dbReference type="RefSeq" id="WP_036713877.1">
    <property type="nucleotide sequence ID" value="NZ_BORW01000017.1"/>
</dbReference>
<evidence type="ECO:0000259" key="1">
    <source>
        <dbReference type="Pfam" id="PF13472"/>
    </source>
</evidence>
<reference evidence="2 3" key="1">
    <citation type="submission" date="2021-03" db="EMBL/GenBank/DDBJ databases">
        <title>Antimicrobial resistance genes in bacteria isolated from Japanese honey, and their potential for conferring macrolide and lincosamide resistance in the American foulbrood pathogen Paenibacillus larvae.</title>
        <authorList>
            <person name="Okamoto M."/>
            <person name="Kumagai M."/>
            <person name="Kanamori H."/>
            <person name="Takamatsu D."/>
        </authorList>
    </citation>
    <scope>NUCLEOTIDE SEQUENCE [LARGE SCALE GENOMIC DNA]</scope>
    <source>
        <strain evidence="2 3">J21TS3</strain>
    </source>
</reference>
<name>A0ABQ4LYM5_9BACL</name>
<dbReference type="Pfam" id="PF13472">
    <property type="entry name" value="Lipase_GDSL_2"/>
    <property type="match status" value="1"/>
</dbReference>
<dbReference type="SUPFAM" id="SSF52266">
    <property type="entry name" value="SGNH hydrolase"/>
    <property type="match status" value="1"/>
</dbReference>